<dbReference type="VEuPathDB" id="FungiDB:RhiirA1_519900"/>
<dbReference type="InterPro" id="IPR011990">
    <property type="entry name" value="TPR-like_helical_dom_sf"/>
</dbReference>
<dbReference type="VEuPathDB" id="FungiDB:RhiirFUN_010687"/>
<dbReference type="VEuPathDB" id="FungiDB:FUN_006780"/>
<dbReference type="VEuPathDB" id="FungiDB:RhiirA1_465954"/>
<dbReference type="SMART" id="SM00671">
    <property type="entry name" value="SEL1"/>
    <property type="match status" value="16"/>
</dbReference>
<organism evidence="3 4">
    <name type="scientific">Rhizophagus irregularis</name>
    <dbReference type="NCBI Taxonomy" id="588596"/>
    <lineage>
        <taxon>Eukaryota</taxon>
        <taxon>Fungi</taxon>
        <taxon>Fungi incertae sedis</taxon>
        <taxon>Mucoromycota</taxon>
        <taxon>Glomeromycotina</taxon>
        <taxon>Glomeromycetes</taxon>
        <taxon>Glomerales</taxon>
        <taxon>Glomeraceae</taxon>
        <taxon>Rhizophagus</taxon>
    </lineage>
</organism>
<gene>
    <name evidence="3" type="ORF">RhiirA4_454424</name>
</gene>
<protein>
    <submittedName>
        <fullName evidence="3">HCP-like protein</fullName>
    </submittedName>
</protein>
<dbReference type="VEuPathDB" id="FungiDB:RhiirFUN_011084"/>
<dbReference type="PANTHER" id="PTHR11102:SF160">
    <property type="entry name" value="ERAD-ASSOCIATED E3 UBIQUITIN-PROTEIN LIGASE COMPONENT HRD3"/>
    <property type="match status" value="1"/>
</dbReference>
<accession>A0A2I1G2X3</accession>
<dbReference type="InterPro" id="IPR050767">
    <property type="entry name" value="Sel1_AlgK"/>
</dbReference>
<dbReference type="Pfam" id="PF08238">
    <property type="entry name" value="Sel1"/>
    <property type="match status" value="16"/>
</dbReference>
<evidence type="ECO:0000313" key="3">
    <source>
        <dbReference type="EMBL" id="PKY40946.1"/>
    </source>
</evidence>
<feature type="region of interest" description="Disordered" evidence="2">
    <location>
        <begin position="61"/>
        <end position="138"/>
    </location>
</feature>
<dbReference type="Proteomes" id="UP000234323">
    <property type="component" value="Unassembled WGS sequence"/>
</dbReference>
<dbReference type="VEuPathDB" id="FungiDB:FUN_007943"/>
<comment type="similarity">
    <text evidence="1">Belongs to the sel-1 family.</text>
</comment>
<evidence type="ECO:0000313" key="4">
    <source>
        <dbReference type="Proteomes" id="UP000234323"/>
    </source>
</evidence>
<comment type="caution">
    <text evidence="3">The sequence shown here is derived from an EMBL/GenBank/DDBJ whole genome shotgun (WGS) entry which is preliminary data.</text>
</comment>
<evidence type="ECO:0000256" key="1">
    <source>
        <dbReference type="ARBA" id="ARBA00038101"/>
    </source>
</evidence>
<keyword evidence="4" id="KW-1185">Reference proteome</keyword>
<name>A0A2I1G2X3_9GLOM</name>
<dbReference type="VEuPathDB" id="FungiDB:RhiirA1_338874"/>
<dbReference type="EMBL" id="LLXI01000125">
    <property type="protein sequence ID" value="PKY40946.1"/>
    <property type="molecule type" value="Genomic_DNA"/>
</dbReference>
<sequence length="1689" mass="195343">MRTSRHVPVIKSFSLRQSANFSGRNILKNYKRFGLSKSESNVNYDVNDENKSYDEMEGVTENIENESNNNFRDFREDNEEGGNFGEDDDDGGNFGEDNDDGGNFGEDNDDGGNFGDDDDDGGNFRDDDDDGEDDDDETYEEYDFDFREEESDNFETDNSINLYEEDSIVDASTDINQMANINENTPYFENSTSTLLFYWIQKHNISTNAYNDLVDILQNPTFNANDIVKNVRKLRQWRNRLPLMPIRARPIKINQKKTPSISKEMKPSYYLSIIDIIWNILNNPTLYNTLYFGPGIETEAKKEYWHGDLWAESPLFGQDEIIINHEHYHPGEFVIYREDNHRRFGRIRSIISINDELQIKIQRVYVYNELPNNFYSNARSTTQESQLWLVDQHLEEGSIIININEIIKKVNITIIRNSSITNGLYIKEILYKNHGHWKLRNVELDYMHPSEYSTITLPPPQHNNLRVLKLFIDIYYDDFGTYRNVYHSLGGIYMQLGNMPFDNRKRLRNHFVLGFVPFRGDFDDFIRPFISDMKRLEQGIVMNVLKEDWCRTCLVAKENATDENLDIASIFRYHHITDTQFEDMFAAPTLMQRSDIAKEYGLRNSLPVLDQLQRERHLQSPQDIYHIMAGIASKFLKLTIAMLSPDGEERFLKFWKSFEYPHQWSKLPNPISHIESFMMSDCLQLVMVMPFILNRSLTTNCFKSLELAKLQERTELQRNQVPSLTSSDYEELEKTLKIELQFLTWMFPDFVSLPNLHACLHLLQHARTFGTLTNTAVGIKEMVHRIFKNIVPHTNRKNVELDLLKRYTTLQSIRHLVDGGLDPRFSRPSIDFIDMSRNSKRLFKDWFIIEDSLEEDNEEPEVNSQSSRIQNIKLKKPVSAHNTMIKTNTEIFQSDLALSYSSFGFHASLINKSCKFYEGASYMQNEGYFEVKCHLHKNDVVTIQNGHDSGYAIIKAIFKHKGNDDRYYPFIYIDWFEDTNRKHAKLDCPLFILRRNDNSRRKIFPLTVVDEIHKTFFIHDCNARCQDGNHDLDNNPAISHISVKKGSYAQPIREHIISRGKNENEIFNYLSDNKDNLQNVLILAIFYNYEIGTNKNEIKAFELYKEAAEYDIVAINRLGHCYQEGIGTKKDENKAFELYEEATKKGHINSINDLGYCYQEGIGTEKNEYKAIGLFKEAVEKGDISSMRKLGDCYRMGIGTIENEIKAFELYEEAAENNDIDAIFILGVCYQDGMGTENNKIRAFELYKKAADRDHIPSIIMLARCYQEGIGAEKNEIEAFELYNKAAKKNYSYSMDKLGYCYQHGIGTEKNENEAFKLYKAVADAGSNISINNLGYCYQEGIGTKKNEIKAFRLHKKAVEKGYIDSTDNLGYYYQKGIGTEKNEIKAFKLYEVAAEKNHISSIYNLGYCYQYGIGTEKNEIKAFKLYENAAGKGNLASFYSLGKCYQYGIGISEDQIEAFRHYKAAVEGGHIAANNNLGYYYQHGIGIGKNEIEAFELYEEAAEKGHIDSMDSLGYCYRYGIGTEKDETKAFEFYKKAADKGNINSMFSLGECYRYKIGTDERSGSKAFELYKRAAEIGHTDALYQVGTCYQYGLGTEKNEIKAFESYKEAAEKGHCDSIFSLGCCYQKGTGTEKNEVKAFELYKKGAEKGHRDSINNLRTCYQRGIGTKKDEIKVDELGKLLKYKDYH</sequence>
<dbReference type="SUPFAM" id="SSF81901">
    <property type="entry name" value="HCP-like"/>
    <property type="match status" value="4"/>
</dbReference>
<dbReference type="VEuPathDB" id="FungiDB:FUN_024529"/>
<dbReference type="VEuPathDB" id="FungiDB:RhiirFUN_017665"/>
<dbReference type="Gene3D" id="1.25.40.10">
    <property type="entry name" value="Tetratricopeptide repeat domain"/>
    <property type="match status" value="3"/>
</dbReference>
<dbReference type="InterPro" id="IPR006597">
    <property type="entry name" value="Sel1-like"/>
</dbReference>
<reference evidence="3 4" key="1">
    <citation type="submission" date="2015-10" db="EMBL/GenBank/DDBJ databases">
        <title>Genome analyses suggest a sexual origin of heterokaryosis in a supposedly ancient asexual fungus.</title>
        <authorList>
            <person name="Ropars J."/>
            <person name="Sedzielewska K."/>
            <person name="Noel J."/>
            <person name="Charron P."/>
            <person name="Farinelli L."/>
            <person name="Marton T."/>
            <person name="Kruger M."/>
            <person name="Pelin A."/>
            <person name="Brachmann A."/>
            <person name="Corradi N."/>
        </authorList>
    </citation>
    <scope>NUCLEOTIDE SEQUENCE [LARGE SCALE GENOMIC DNA]</scope>
    <source>
        <strain evidence="3 4">A4</strain>
    </source>
</reference>
<feature type="compositionally biased region" description="Acidic residues" evidence="2">
    <location>
        <begin position="76"/>
        <end position="138"/>
    </location>
</feature>
<proteinExistence type="inferred from homology"/>
<evidence type="ECO:0000256" key="2">
    <source>
        <dbReference type="SAM" id="MobiDB-lite"/>
    </source>
</evidence>
<dbReference type="PANTHER" id="PTHR11102">
    <property type="entry name" value="SEL-1-LIKE PROTEIN"/>
    <property type="match status" value="1"/>
</dbReference>